<evidence type="ECO:0000313" key="3">
    <source>
        <dbReference type="Proteomes" id="UP001152533"/>
    </source>
</evidence>
<dbReference type="InterPro" id="IPR056632">
    <property type="entry name" value="DUF7730"/>
</dbReference>
<dbReference type="EMBL" id="CAMGZC010000177">
    <property type="protein sequence ID" value="CAI0644594.1"/>
    <property type="molecule type" value="Genomic_DNA"/>
</dbReference>
<comment type="caution">
    <text evidence="2">The sequence shown here is derived from an EMBL/GenBank/DDBJ whole genome shotgun (WGS) entry which is preliminary data.</text>
</comment>
<keyword evidence="3" id="KW-1185">Reference proteome</keyword>
<proteinExistence type="predicted"/>
<dbReference type="Pfam" id="PF24864">
    <property type="entry name" value="DUF7730"/>
    <property type="match status" value="1"/>
</dbReference>
<organism evidence="2 3">
    <name type="scientific">Colletotrichum noveboracense</name>
    <dbReference type="NCBI Taxonomy" id="2664923"/>
    <lineage>
        <taxon>Eukaryota</taxon>
        <taxon>Fungi</taxon>
        <taxon>Dikarya</taxon>
        <taxon>Ascomycota</taxon>
        <taxon>Pezizomycotina</taxon>
        <taxon>Sordariomycetes</taxon>
        <taxon>Hypocreomycetidae</taxon>
        <taxon>Glomerellales</taxon>
        <taxon>Glomerellaceae</taxon>
        <taxon>Colletotrichum</taxon>
        <taxon>Colletotrichum gloeosporioides species complex</taxon>
    </lineage>
</organism>
<evidence type="ECO:0000313" key="2">
    <source>
        <dbReference type="EMBL" id="CAI0644594.1"/>
    </source>
</evidence>
<feature type="domain" description="DUF7730" evidence="1">
    <location>
        <begin position="81"/>
        <end position="239"/>
    </location>
</feature>
<evidence type="ECO:0000259" key="1">
    <source>
        <dbReference type="Pfam" id="PF24864"/>
    </source>
</evidence>
<protein>
    <recommendedName>
        <fullName evidence="1">DUF7730 domain-containing protein</fullName>
    </recommendedName>
</protein>
<sequence length="344" mass="38791">MAVDRQPASNWCRSNADLACNLVPLDIVFSACRAIPRFLSLIVEPFMLSVIAFLHFEGSPICSSESKVVNVSLNTDHDMDEEQSLLMRIPAEIRMMIYEHLLDDGGEKKLAIRNKAMHQLFAGNLGTYNRTKYRVMQRSFQRTCFETTYHLAAKTKMHTAIMAVNQQVHRETSHMLYGLHNFDFDGDIEAVVPFLQDLTPRSRAMIGEVTIRKASPLHFTDSDRSDWSNMCKYLRRLDKIIPKLRVVVDGGKPAENAWEGGRQLEVSDLRLLSLIKHESMEWIADLKTVEGLTELEVVPHMRYLGAPTTSTALLFAAFSASIDTALVDFLREDCNLPAKAAASA</sequence>
<reference evidence="2" key="1">
    <citation type="submission" date="2022-08" db="EMBL/GenBank/DDBJ databases">
        <authorList>
            <person name="Giroux E."/>
            <person name="Giroux E."/>
        </authorList>
    </citation>
    <scope>NUCLEOTIDE SEQUENCE</scope>
    <source>
        <strain evidence="2">H1091258</strain>
    </source>
</reference>
<name>A0A9W4W9Y0_9PEZI</name>
<dbReference type="Proteomes" id="UP001152533">
    <property type="component" value="Unassembled WGS sequence"/>
</dbReference>
<accession>A0A9W4W9Y0</accession>
<dbReference type="AlphaFoldDB" id="A0A9W4W9Y0"/>
<dbReference type="PANTHER" id="PTHR38790">
    <property type="entry name" value="2EXR DOMAIN-CONTAINING PROTEIN-RELATED"/>
    <property type="match status" value="1"/>
</dbReference>
<gene>
    <name evidence="2" type="ORF">CGXH109_LOCUS36999</name>
</gene>